<dbReference type="Pfam" id="PF21436">
    <property type="entry name" value="STT3-PglB_core"/>
    <property type="match status" value="1"/>
</dbReference>
<dbReference type="Proteomes" id="UP000700059">
    <property type="component" value="Unassembled WGS sequence"/>
</dbReference>
<keyword evidence="5" id="KW-1185">Reference proteome</keyword>
<feature type="transmembrane region" description="Helical" evidence="1">
    <location>
        <begin position="354"/>
        <end position="370"/>
    </location>
</feature>
<keyword evidence="1" id="KW-0812">Transmembrane</keyword>
<feature type="transmembrane region" description="Helical" evidence="1">
    <location>
        <begin position="116"/>
        <end position="135"/>
    </location>
</feature>
<sequence length="669" mass="76194">MSIRVYLLTSVCIYALCVTLRFYYPFVLESYPQYLHNNTWLLNTHDGYFYAQGAKDILHFLESFLDSNTFASALNFVQNFTLDSNFKSTLNSPTHEPLSIITALIAFLTPLSLEQVLFYLPGFLGALIVFPMLYITRHFGIVPAILASLLSALSISYFNRTIFGYYDTDMLILPLALSVLALTLSKNVCAFGFLFALSVFSLLYYPNLRYVFLSFIAILLCFKSKRETAAILMLAIPFALFLPFSLFGAVVWITISVILNVFKIPPKLFWIILSAFVFFMLYVLLPSLLHTPFFSTLFMDSQNTQPLPFLNVLDSIAETSKISFNTFAVRVSGNLALFILSLVGYGYLVYKKRVFLLFLPLLLLGAFSLLQGLRFSFYSSPVSALGLSYLLYQSTLLKKIPLRPLFQTFFILLTLYPHLLHIKNYTPKPILDFTEAQILKAIPSKKGDSALAWWDYGYMINYFSNLNVFIDGGKHSGKQNFPVSLFFASSDNDLSYNIAKSLLNGSMESHFKTPSFLESLLHYKPQDHAQNLYIILPLSMLEIFPNVIAFSNFNKTPKFFALSQNVESKNANSKIVHFKNKLALDLKNGILNPNTHKISKFISLKTNKTLNFNPQSPLSALELQDGRILLCDNSYLESFYFQGLFFETLNPNLFQKMLKNDKITIYKLL</sequence>
<proteinExistence type="predicted"/>
<dbReference type="EMBL" id="JAIGYQ010000001">
    <property type="protein sequence ID" value="MBX7489887.1"/>
    <property type="molecule type" value="Genomic_DNA"/>
</dbReference>
<feature type="transmembrane region" description="Helical" evidence="1">
    <location>
        <begin position="6"/>
        <end position="24"/>
    </location>
</feature>
<feature type="domain" description="Oligosaccharyl transferase STT3 N-terminal" evidence="2">
    <location>
        <begin position="99"/>
        <end position="420"/>
    </location>
</feature>
<dbReference type="Pfam" id="PF02516">
    <property type="entry name" value="STT3"/>
    <property type="match status" value="1"/>
</dbReference>
<evidence type="ECO:0000313" key="4">
    <source>
        <dbReference type="EMBL" id="MBX7489887.1"/>
    </source>
</evidence>
<dbReference type="RefSeq" id="WP_221531159.1">
    <property type="nucleotide sequence ID" value="NZ_JAIGYP010000001.1"/>
</dbReference>
<feature type="transmembrane region" description="Helical" evidence="1">
    <location>
        <begin position="141"/>
        <end position="159"/>
    </location>
</feature>
<keyword evidence="1" id="KW-1133">Transmembrane helix</keyword>
<evidence type="ECO:0000259" key="2">
    <source>
        <dbReference type="Pfam" id="PF02516"/>
    </source>
</evidence>
<feature type="transmembrane region" description="Helical" evidence="1">
    <location>
        <begin position="268"/>
        <end position="289"/>
    </location>
</feature>
<comment type="caution">
    <text evidence="4">The sequence shown here is derived from an EMBL/GenBank/DDBJ whole genome shotgun (WGS) entry which is preliminary data.</text>
</comment>
<evidence type="ECO:0000256" key="1">
    <source>
        <dbReference type="SAM" id="Phobius"/>
    </source>
</evidence>
<feature type="domain" description="STT3/PglB/AglB core" evidence="3">
    <location>
        <begin position="448"/>
        <end position="502"/>
    </location>
</feature>
<feature type="transmembrane region" description="Helical" evidence="1">
    <location>
        <begin position="229"/>
        <end position="262"/>
    </location>
</feature>
<evidence type="ECO:0000313" key="5">
    <source>
        <dbReference type="Proteomes" id="UP000700059"/>
    </source>
</evidence>
<dbReference type="InterPro" id="IPR048999">
    <property type="entry name" value="STT3-PglB_core"/>
</dbReference>
<protein>
    <submittedName>
        <fullName evidence="4">General glycosylation pathway protein</fullName>
    </submittedName>
</protein>
<dbReference type="InterPro" id="IPR048307">
    <property type="entry name" value="STT3_N"/>
</dbReference>
<organism evidence="4 5">
    <name type="scientific">Helicobacter turcicus</name>
    <dbReference type="NCBI Taxonomy" id="2867412"/>
    <lineage>
        <taxon>Bacteria</taxon>
        <taxon>Pseudomonadati</taxon>
        <taxon>Campylobacterota</taxon>
        <taxon>Epsilonproteobacteria</taxon>
        <taxon>Campylobacterales</taxon>
        <taxon>Helicobacteraceae</taxon>
        <taxon>Helicobacter</taxon>
    </lineage>
</organism>
<keyword evidence="1" id="KW-0472">Membrane</keyword>
<dbReference type="Gene3D" id="3.40.1380.40">
    <property type="match status" value="1"/>
</dbReference>
<gene>
    <name evidence="4" type="ORF">K4G57_00115</name>
</gene>
<reference evidence="4 5" key="1">
    <citation type="submission" date="2021-08" db="EMBL/GenBank/DDBJ databases">
        <title>Helicobacter spp. isolated from feces of Anatolian Ground Squirrel (Spermophilus xanthoprymnus) in Turkey.</title>
        <authorList>
            <person name="Aydin F."/>
            <person name="Abay S."/>
            <person name="Kayman T."/>
            <person name="Karakaya E."/>
            <person name="Saticioglu I.B."/>
        </authorList>
    </citation>
    <scope>NUCLEOTIDE SEQUENCE [LARGE SCALE GENOMIC DNA]</scope>
    <source>
        <strain evidence="4 5">Faydin-H70</strain>
    </source>
</reference>
<name>A0ABS7JKG4_9HELI</name>
<evidence type="ECO:0000259" key="3">
    <source>
        <dbReference type="Pfam" id="PF21436"/>
    </source>
</evidence>
<feature type="transmembrane region" description="Helical" evidence="1">
    <location>
        <begin position="327"/>
        <end position="348"/>
    </location>
</feature>
<feature type="transmembrane region" description="Helical" evidence="1">
    <location>
        <begin position="171"/>
        <end position="197"/>
    </location>
</feature>
<accession>A0ABS7JKG4</accession>